<comment type="subcellular location">
    <subcellularLocation>
        <location evidence="1">Membrane</location>
        <topology evidence="1">Multi-pass membrane protein</topology>
    </subcellularLocation>
</comment>
<keyword evidence="9" id="KW-1185">Reference proteome</keyword>
<dbReference type="EMBL" id="LSRF01000057">
    <property type="protein sequence ID" value="KXP05069.1"/>
    <property type="molecule type" value="Genomic_DNA"/>
</dbReference>
<dbReference type="OrthoDB" id="3482063at2"/>
<evidence type="ECO:0000256" key="4">
    <source>
        <dbReference type="ARBA" id="ARBA00023136"/>
    </source>
</evidence>
<feature type="transmembrane region" description="Helical" evidence="5">
    <location>
        <begin position="100"/>
        <end position="121"/>
    </location>
</feature>
<evidence type="ECO:0000313" key="8">
    <source>
        <dbReference type="Proteomes" id="UP000070258"/>
    </source>
</evidence>
<evidence type="ECO:0000256" key="3">
    <source>
        <dbReference type="ARBA" id="ARBA00022989"/>
    </source>
</evidence>
<feature type="transmembrane region" description="Helical" evidence="5">
    <location>
        <begin position="74"/>
        <end position="93"/>
    </location>
</feature>
<dbReference type="Proteomes" id="UP000070258">
    <property type="component" value="Unassembled WGS sequence"/>
</dbReference>
<feature type="transmembrane region" description="Helical" evidence="5">
    <location>
        <begin position="6"/>
        <end position="26"/>
    </location>
</feature>
<evidence type="ECO:0008006" key="10">
    <source>
        <dbReference type="Google" id="ProtNLM"/>
    </source>
</evidence>
<dbReference type="STRING" id="239498.AXK60_12975"/>
<evidence type="ECO:0000313" key="6">
    <source>
        <dbReference type="EMBL" id="KXO98748.1"/>
    </source>
</evidence>
<dbReference type="Proteomes" id="UP000070409">
    <property type="component" value="Unassembled WGS sequence"/>
</dbReference>
<keyword evidence="2 5" id="KW-0812">Transmembrane</keyword>
<name>A0A138A3Q6_9ACTN</name>
<evidence type="ECO:0000256" key="1">
    <source>
        <dbReference type="ARBA" id="ARBA00004141"/>
    </source>
</evidence>
<dbReference type="Pfam" id="PF13564">
    <property type="entry name" value="DoxX_2"/>
    <property type="match status" value="1"/>
</dbReference>
<evidence type="ECO:0000256" key="2">
    <source>
        <dbReference type="ARBA" id="ARBA00022692"/>
    </source>
</evidence>
<dbReference type="GO" id="GO:0016020">
    <property type="term" value="C:membrane"/>
    <property type="evidence" value="ECO:0007669"/>
    <property type="project" value="UniProtKB-SubCell"/>
</dbReference>
<sequence length="128" mass="13369">MNTALWIVTAVLAVGFTAGGLALIVLPRERYRALGANQHWVDDFGDGHLTAIGTIKLTGALGLILPAVTGVATVLSPIAACGLALFMSGAATTRMRRDEWAYMAGDIVFIAAFAFVAWGRFAVAPYGG</sequence>
<evidence type="ECO:0000256" key="5">
    <source>
        <dbReference type="SAM" id="Phobius"/>
    </source>
</evidence>
<evidence type="ECO:0000313" key="7">
    <source>
        <dbReference type="EMBL" id="KXP05069.1"/>
    </source>
</evidence>
<dbReference type="RefSeq" id="WP_068573129.1">
    <property type="nucleotide sequence ID" value="NZ_LSRE01000012.1"/>
</dbReference>
<organism evidence="7 8">
    <name type="scientific">Tsukamurella pseudospumae</name>
    <dbReference type="NCBI Taxonomy" id="239498"/>
    <lineage>
        <taxon>Bacteria</taxon>
        <taxon>Bacillati</taxon>
        <taxon>Actinomycetota</taxon>
        <taxon>Actinomycetes</taxon>
        <taxon>Mycobacteriales</taxon>
        <taxon>Tsukamurellaceae</taxon>
        <taxon>Tsukamurella</taxon>
    </lineage>
</organism>
<protein>
    <recommendedName>
        <fullName evidence="10">DoxX family protein</fullName>
    </recommendedName>
</protein>
<gene>
    <name evidence="7" type="ORF">AXK60_12975</name>
    <name evidence="6" type="ORF">AXK61_04025</name>
</gene>
<keyword evidence="3 5" id="KW-1133">Transmembrane helix</keyword>
<accession>A0A138A3Q6</accession>
<proteinExistence type="predicted"/>
<reference evidence="7" key="2">
    <citation type="submission" date="2016-02" db="EMBL/GenBank/DDBJ databases">
        <authorList>
            <person name="Teng J.L."/>
            <person name="Yang Y."/>
            <person name="Huang Y."/>
            <person name="Guo F."/>
            <person name="Wei W."/>
            <person name="Chen J.H."/>
            <person name="Wong S.Y."/>
            <person name="Lau S.K."/>
            <person name="Woo P.C."/>
        </authorList>
    </citation>
    <scope>NUCLEOTIDE SEQUENCE</scope>
    <source>
        <strain evidence="7">JCM 15929</strain>
    </source>
</reference>
<reference evidence="6 9" key="1">
    <citation type="submission" date="2016-02" db="EMBL/GenBank/DDBJ databases">
        <authorList>
            <person name="Teng J.L."/>
            <person name="Tang Y."/>
            <person name="Huang Y."/>
            <person name="Guo F."/>
            <person name="Wei W."/>
            <person name="Chen J.H."/>
            <person name="Wong S.Y."/>
            <person name="Lau S.K."/>
            <person name="Woo P.C."/>
        </authorList>
    </citation>
    <scope>NUCLEOTIDE SEQUENCE [LARGE SCALE GENOMIC DNA]</scope>
    <source>
        <strain evidence="6 9">JCM 13375</strain>
    </source>
</reference>
<reference evidence="8" key="3">
    <citation type="submission" date="2016-02" db="EMBL/GenBank/DDBJ databases">
        <authorList>
            <person name="Wen L."/>
            <person name="He K."/>
            <person name="Yang H."/>
        </authorList>
    </citation>
    <scope>NUCLEOTIDE SEQUENCE [LARGE SCALE GENOMIC DNA]</scope>
    <source>
        <strain evidence="8">JCM 15929</strain>
    </source>
</reference>
<keyword evidence="4 5" id="KW-0472">Membrane</keyword>
<comment type="caution">
    <text evidence="7">The sequence shown here is derived from an EMBL/GenBank/DDBJ whole genome shotgun (WGS) entry which is preliminary data.</text>
</comment>
<evidence type="ECO:0000313" key="9">
    <source>
        <dbReference type="Proteomes" id="UP000070409"/>
    </source>
</evidence>
<dbReference type="EMBL" id="LSRE01000012">
    <property type="protein sequence ID" value="KXO98748.1"/>
    <property type="molecule type" value="Genomic_DNA"/>
</dbReference>
<dbReference type="AlphaFoldDB" id="A0A138A3Q6"/>
<dbReference type="InterPro" id="IPR032808">
    <property type="entry name" value="DoxX"/>
</dbReference>